<dbReference type="InterPro" id="IPR052209">
    <property type="entry name" value="CbiZ"/>
</dbReference>
<name>A0A1B0ZP88_9RHOB</name>
<evidence type="ECO:0000313" key="1">
    <source>
        <dbReference type="EMBL" id="ANP35992.1"/>
    </source>
</evidence>
<protein>
    <recommendedName>
        <fullName evidence="3">Adenosylcobinamide amidohydrolase</fullName>
    </recommendedName>
</protein>
<organism evidence="1 2">
    <name type="scientific">Phaeobacter gallaeciensis</name>
    <dbReference type="NCBI Taxonomy" id="60890"/>
    <lineage>
        <taxon>Bacteria</taxon>
        <taxon>Pseudomonadati</taxon>
        <taxon>Pseudomonadota</taxon>
        <taxon>Alphaproteobacteria</taxon>
        <taxon>Rhodobacterales</taxon>
        <taxon>Roseobacteraceae</taxon>
        <taxon>Phaeobacter</taxon>
    </lineage>
</organism>
<evidence type="ECO:0000313" key="2">
    <source>
        <dbReference type="Proteomes" id="UP000092565"/>
    </source>
</evidence>
<accession>A0A1B0ZP88</accession>
<gene>
    <name evidence="1" type="ORF">JL2886_01071</name>
</gene>
<sequence>MGAVTLQRPWIEFDLGAEMQVLSWAVNRPGFVTARRILWREVRNSDLPRDLDVTEWFAGELAQSGGSDAVAFLTSRDVRHYCEALATVEGISAQAVATVGLSNGERIGNRVDYSRRDWGTINVALRLSEGLTQAGLIEALSIVVQARTAAVMDAGFELPGGGGTATGTGTDCVAVAAPVGANPYAGLHTATGEAIGKAVYTAVHTGALEWKASNARRAVDA</sequence>
<dbReference type="PANTHER" id="PTHR35336:SF5">
    <property type="entry name" value="ADENOSYLCOBINAMIDE AMIDOHYDROLASE"/>
    <property type="match status" value="1"/>
</dbReference>
<dbReference type="PANTHER" id="PTHR35336">
    <property type="entry name" value="ADENOSYLCOBINAMIDE AMIDOHYDROLASE"/>
    <property type="match status" value="1"/>
</dbReference>
<keyword evidence="2" id="KW-1185">Reference proteome</keyword>
<dbReference type="PATRIC" id="fig|60890.4.peg.1042"/>
<evidence type="ECO:0008006" key="3">
    <source>
        <dbReference type="Google" id="ProtNLM"/>
    </source>
</evidence>
<proteinExistence type="predicted"/>
<dbReference type="AlphaFoldDB" id="A0A1B0ZP88"/>
<dbReference type="InterPro" id="IPR002808">
    <property type="entry name" value="AdoCbi_amidolase"/>
</dbReference>
<dbReference type="Pfam" id="PF01955">
    <property type="entry name" value="CbiZ"/>
    <property type="match status" value="1"/>
</dbReference>
<dbReference type="RefSeq" id="WP_065271036.1">
    <property type="nucleotide sequence ID" value="NZ_CP015124.1"/>
</dbReference>
<dbReference type="EMBL" id="CP015124">
    <property type="protein sequence ID" value="ANP35992.1"/>
    <property type="molecule type" value="Genomic_DNA"/>
</dbReference>
<dbReference type="OrthoDB" id="9767827at2"/>
<dbReference type="Proteomes" id="UP000092565">
    <property type="component" value="Chromosome"/>
</dbReference>
<reference evidence="1 2" key="1">
    <citation type="submission" date="2016-04" db="EMBL/GenBank/DDBJ databases">
        <authorList>
            <person name="Evans L.H."/>
            <person name="Alamgir A."/>
            <person name="Owens N."/>
            <person name="Weber N.D."/>
            <person name="Virtaneva K."/>
            <person name="Barbian K."/>
            <person name="Babar A."/>
            <person name="Rosenke K."/>
        </authorList>
    </citation>
    <scope>NUCLEOTIDE SEQUENCE [LARGE SCALE GENOMIC DNA]</scope>
    <source>
        <strain evidence="1 2">JL2886</strain>
    </source>
</reference>